<dbReference type="EMBL" id="JAGPXC010000009">
    <property type="protein sequence ID" value="KAH6646683.1"/>
    <property type="molecule type" value="Genomic_DNA"/>
</dbReference>
<sequence>MPQSTYTISKSSRRDVARLGQIAASTWDKDKNTQVKLMGTKPGAFAEGMAMGIQHYTDSTSSVVIKATDDRDGKIVGFCAWGFRNSAFDGQIVKDETTIPGAERIKELEAMTGKHLNDFFEKRLRDGSKSIFVGMTAVDPGYKGVGVGSQLMSWGTEHADRLGASMWVHASEAGWPLFEKHGFKEVDRLTIDLDEWAVGPPPKDGAFGDSEKWGQYTFRYGGRQPASA</sequence>
<proteinExistence type="predicted"/>
<feature type="domain" description="N-acetyltransferase" evidence="1">
    <location>
        <begin position="6"/>
        <end position="201"/>
    </location>
</feature>
<dbReference type="OrthoDB" id="410198at2759"/>
<dbReference type="RefSeq" id="XP_045953197.1">
    <property type="nucleotide sequence ID" value="XM_046098576.1"/>
</dbReference>
<dbReference type="Proteomes" id="UP000758603">
    <property type="component" value="Unassembled WGS sequence"/>
</dbReference>
<dbReference type="PANTHER" id="PTHR42791:SF1">
    <property type="entry name" value="N-ACETYLTRANSFERASE DOMAIN-CONTAINING PROTEIN"/>
    <property type="match status" value="1"/>
</dbReference>
<dbReference type="SUPFAM" id="SSF55729">
    <property type="entry name" value="Acyl-CoA N-acyltransferases (Nat)"/>
    <property type="match status" value="1"/>
</dbReference>
<name>A0A9P8RIJ6_9PEZI</name>
<dbReference type="AlphaFoldDB" id="A0A9P8RIJ6"/>
<evidence type="ECO:0000259" key="1">
    <source>
        <dbReference type="PROSITE" id="PS51186"/>
    </source>
</evidence>
<dbReference type="GO" id="GO:0016747">
    <property type="term" value="F:acyltransferase activity, transferring groups other than amino-acyl groups"/>
    <property type="evidence" value="ECO:0007669"/>
    <property type="project" value="InterPro"/>
</dbReference>
<dbReference type="PANTHER" id="PTHR42791">
    <property type="entry name" value="GNAT FAMILY ACETYLTRANSFERASE"/>
    <property type="match status" value="1"/>
</dbReference>
<keyword evidence="3" id="KW-1185">Reference proteome</keyword>
<dbReference type="Gene3D" id="3.40.630.30">
    <property type="match status" value="1"/>
</dbReference>
<organism evidence="2 3">
    <name type="scientific">Truncatella angustata</name>
    <dbReference type="NCBI Taxonomy" id="152316"/>
    <lineage>
        <taxon>Eukaryota</taxon>
        <taxon>Fungi</taxon>
        <taxon>Dikarya</taxon>
        <taxon>Ascomycota</taxon>
        <taxon>Pezizomycotina</taxon>
        <taxon>Sordariomycetes</taxon>
        <taxon>Xylariomycetidae</taxon>
        <taxon>Amphisphaeriales</taxon>
        <taxon>Sporocadaceae</taxon>
        <taxon>Truncatella</taxon>
    </lineage>
</organism>
<dbReference type="InterPro" id="IPR052523">
    <property type="entry name" value="Trichothecene_AcTrans"/>
</dbReference>
<accession>A0A9P8RIJ6</accession>
<dbReference type="PROSITE" id="PS51186">
    <property type="entry name" value="GNAT"/>
    <property type="match status" value="1"/>
</dbReference>
<evidence type="ECO:0000313" key="2">
    <source>
        <dbReference type="EMBL" id="KAH6646683.1"/>
    </source>
</evidence>
<dbReference type="InterPro" id="IPR000182">
    <property type="entry name" value="GNAT_dom"/>
</dbReference>
<comment type="caution">
    <text evidence="2">The sequence shown here is derived from an EMBL/GenBank/DDBJ whole genome shotgun (WGS) entry which is preliminary data.</text>
</comment>
<dbReference type="InterPro" id="IPR016181">
    <property type="entry name" value="Acyl_CoA_acyltransferase"/>
</dbReference>
<dbReference type="Pfam" id="PF00583">
    <property type="entry name" value="Acetyltransf_1"/>
    <property type="match status" value="1"/>
</dbReference>
<gene>
    <name evidence="2" type="ORF">BKA67DRAFT_524479</name>
</gene>
<reference evidence="2" key="1">
    <citation type="journal article" date="2021" name="Nat. Commun.">
        <title>Genetic determinants of endophytism in the Arabidopsis root mycobiome.</title>
        <authorList>
            <person name="Mesny F."/>
            <person name="Miyauchi S."/>
            <person name="Thiergart T."/>
            <person name="Pickel B."/>
            <person name="Atanasova L."/>
            <person name="Karlsson M."/>
            <person name="Huettel B."/>
            <person name="Barry K.W."/>
            <person name="Haridas S."/>
            <person name="Chen C."/>
            <person name="Bauer D."/>
            <person name="Andreopoulos W."/>
            <person name="Pangilinan J."/>
            <person name="LaButti K."/>
            <person name="Riley R."/>
            <person name="Lipzen A."/>
            <person name="Clum A."/>
            <person name="Drula E."/>
            <person name="Henrissat B."/>
            <person name="Kohler A."/>
            <person name="Grigoriev I.V."/>
            <person name="Martin F.M."/>
            <person name="Hacquard S."/>
        </authorList>
    </citation>
    <scope>NUCLEOTIDE SEQUENCE</scope>
    <source>
        <strain evidence="2">MPI-SDFR-AT-0073</strain>
    </source>
</reference>
<dbReference type="CDD" id="cd04301">
    <property type="entry name" value="NAT_SF"/>
    <property type="match status" value="1"/>
</dbReference>
<protein>
    <submittedName>
        <fullName evidence="2">Acyl-CoA N-acyltransferase</fullName>
    </submittedName>
</protein>
<evidence type="ECO:0000313" key="3">
    <source>
        <dbReference type="Proteomes" id="UP000758603"/>
    </source>
</evidence>
<dbReference type="GeneID" id="70127468"/>